<accession>A0AA38FL95</accession>
<reference evidence="1 2" key="1">
    <citation type="journal article" date="2021" name="Nat. Plants">
        <title>The Taxus genome provides insights into paclitaxel biosynthesis.</title>
        <authorList>
            <person name="Xiong X."/>
            <person name="Gou J."/>
            <person name="Liao Q."/>
            <person name="Li Y."/>
            <person name="Zhou Q."/>
            <person name="Bi G."/>
            <person name="Li C."/>
            <person name="Du R."/>
            <person name="Wang X."/>
            <person name="Sun T."/>
            <person name="Guo L."/>
            <person name="Liang H."/>
            <person name="Lu P."/>
            <person name="Wu Y."/>
            <person name="Zhang Z."/>
            <person name="Ro D.K."/>
            <person name="Shang Y."/>
            <person name="Huang S."/>
            <person name="Yan J."/>
        </authorList>
    </citation>
    <scope>NUCLEOTIDE SEQUENCE [LARGE SCALE GENOMIC DNA]</scope>
    <source>
        <strain evidence="1">Ta-2019</strain>
    </source>
</reference>
<gene>
    <name evidence="1" type="ORF">KI387_010192</name>
</gene>
<dbReference type="EMBL" id="JAHRHJ020000008">
    <property type="protein sequence ID" value="KAH9305788.1"/>
    <property type="molecule type" value="Genomic_DNA"/>
</dbReference>
<feature type="non-terminal residue" evidence="1">
    <location>
        <position position="1"/>
    </location>
</feature>
<evidence type="ECO:0000313" key="2">
    <source>
        <dbReference type="Proteomes" id="UP000824469"/>
    </source>
</evidence>
<evidence type="ECO:0000313" key="1">
    <source>
        <dbReference type="EMBL" id="KAH9305788.1"/>
    </source>
</evidence>
<protein>
    <submittedName>
        <fullName evidence="1">Uncharacterized protein</fullName>
    </submittedName>
</protein>
<organism evidence="1 2">
    <name type="scientific">Taxus chinensis</name>
    <name type="common">Chinese yew</name>
    <name type="synonym">Taxus wallichiana var. chinensis</name>
    <dbReference type="NCBI Taxonomy" id="29808"/>
    <lineage>
        <taxon>Eukaryota</taxon>
        <taxon>Viridiplantae</taxon>
        <taxon>Streptophyta</taxon>
        <taxon>Embryophyta</taxon>
        <taxon>Tracheophyta</taxon>
        <taxon>Spermatophyta</taxon>
        <taxon>Pinopsida</taxon>
        <taxon>Pinidae</taxon>
        <taxon>Conifers II</taxon>
        <taxon>Cupressales</taxon>
        <taxon>Taxaceae</taxon>
        <taxon>Taxus</taxon>
    </lineage>
</organism>
<name>A0AA38FL95_TAXCH</name>
<keyword evidence="2" id="KW-1185">Reference proteome</keyword>
<feature type="non-terminal residue" evidence="1">
    <location>
        <position position="120"/>
    </location>
</feature>
<dbReference type="AlphaFoldDB" id="A0AA38FL95"/>
<comment type="caution">
    <text evidence="1">The sequence shown here is derived from an EMBL/GenBank/DDBJ whole genome shotgun (WGS) entry which is preliminary data.</text>
</comment>
<dbReference type="Proteomes" id="UP000824469">
    <property type="component" value="Unassembled WGS sequence"/>
</dbReference>
<proteinExistence type="predicted"/>
<sequence>NYAQDLIDDDVISIELDDNSLATNDTSNTTTFHEELTTIETPIYTEIPRDHDENSQESLILNQSISFSNFLALVQTYIEPVLDDNILPTSNETLISFQDSLSNLDITVDTTYEVPSTGTI</sequence>